<evidence type="ECO:0000313" key="2">
    <source>
        <dbReference type="Proteomes" id="UP000002640"/>
    </source>
</evidence>
<organism evidence="1 2">
    <name type="scientific">Phytophthora sojae (strain P6497)</name>
    <name type="common">Soybean stem and root rot agent</name>
    <name type="synonym">Phytophthora megasperma f. sp. glycines</name>
    <dbReference type="NCBI Taxonomy" id="1094619"/>
    <lineage>
        <taxon>Eukaryota</taxon>
        <taxon>Sar</taxon>
        <taxon>Stramenopiles</taxon>
        <taxon>Oomycota</taxon>
        <taxon>Peronosporomycetes</taxon>
        <taxon>Peronosporales</taxon>
        <taxon>Peronosporaceae</taxon>
        <taxon>Phytophthora</taxon>
    </lineage>
</organism>
<protein>
    <submittedName>
        <fullName evidence="1">Uncharacterized protein</fullName>
    </submittedName>
</protein>
<dbReference type="InParanoid" id="G4YED4"/>
<proteinExistence type="predicted"/>
<dbReference type="KEGG" id="psoj:PHYSODRAFT_293013"/>
<reference evidence="1 2" key="1">
    <citation type="journal article" date="2006" name="Science">
        <title>Phytophthora genome sequences uncover evolutionary origins and mechanisms of pathogenesis.</title>
        <authorList>
            <person name="Tyler B.M."/>
            <person name="Tripathy S."/>
            <person name="Zhang X."/>
            <person name="Dehal P."/>
            <person name="Jiang R.H."/>
            <person name="Aerts A."/>
            <person name="Arredondo F.D."/>
            <person name="Baxter L."/>
            <person name="Bensasson D."/>
            <person name="Beynon J.L."/>
            <person name="Chapman J."/>
            <person name="Damasceno C.M."/>
            <person name="Dorrance A.E."/>
            <person name="Dou D."/>
            <person name="Dickerman A.W."/>
            <person name="Dubchak I.L."/>
            <person name="Garbelotto M."/>
            <person name="Gijzen M."/>
            <person name="Gordon S.G."/>
            <person name="Govers F."/>
            <person name="Grunwald N.J."/>
            <person name="Huang W."/>
            <person name="Ivors K.L."/>
            <person name="Jones R.W."/>
            <person name="Kamoun S."/>
            <person name="Krampis K."/>
            <person name="Lamour K.H."/>
            <person name="Lee M.K."/>
            <person name="McDonald W.H."/>
            <person name="Medina M."/>
            <person name="Meijer H.J."/>
            <person name="Nordberg E.K."/>
            <person name="Maclean D.J."/>
            <person name="Ospina-Giraldo M.D."/>
            <person name="Morris P.F."/>
            <person name="Phuntumart V."/>
            <person name="Putnam N.H."/>
            <person name="Rash S."/>
            <person name="Rose J.K."/>
            <person name="Sakihama Y."/>
            <person name="Salamov A.A."/>
            <person name="Savidor A."/>
            <person name="Scheuring C.F."/>
            <person name="Smith B.M."/>
            <person name="Sobral B.W."/>
            <person name="Terry A."/>
            <person name="Torto-Alalibo T.A."/>
            <person name="Win J."/>
            <person name="Xu Z."/>
            <person name="Zhang H."/>
            <person name="Grigoriev I.V."/>
            <person name="Rokhsar D.S."/>
            <person name="Boore J.L."/>
        </authorList>
    </citation>
    <scope>NUCLEOTIDE SEQUENCE [LARGE SCALE GENOMIC DNA]</scope>
    <source>
        <strain evidence="1 2">P6497</strain>
    </source>
</reference>
<dbReference type="GeneID" id="20640932"/>
<name>G4YED4_PHYSP</name>
<dbReference type="RefSeq" id="XP_009514116.1">
    <property type="nucleotide sequence ID" value="XM_009515821.1"/>
</dbReference>
<dbReference type="AlphaFoldDB" id="G4YED4"/>
<dbReference type="EMBL" id="JH159151">
    <property type="protein sequence ID" value="EGZ26841.1"/>
    <property type="molecule type" value="Genomic_DNA"/>
</dbReference>
<sequence length="108" mass="11347">MLAETILLRRTAEAPFTVAVVISEQVLAAIMEIGAATARVNRCGLGIAGLLCCADLAAHALTLVYARKSPSTDAFAFLLEAKASLLDSSNGAVELDCTRATPCYMCIR</sequence>
<evidence type="ECO:0000313" key="1">
    <source>
        <dbReference type="EMBL" id="EGZ26841.1"/>
    </source>
</evidence>
<dbReference type="Proteomes" id="UP000002640">
    <property type="component" value="Unassembled WGS sequence"/>
</dbReference>
<gene>
    <name evidence="1" type="ORF">PHYSODRAFT_293013</name>
</gene>
<accession>G4YED4</accession>
<keyword evidence="2" id="KW-1185">Reference proteome</keyword>